<feature type="transmembrane region" description="Helical" evidence="7">
    <location>
        <begin position="161"/>
        <end position="180"/>
    </location>
</feature>
<accession>A0A8E2JJ76</accession>
<feature type="transmembrane region" description="Helical" evidence="7">
    <location>
        <begin position="211"/>
        <end position="236"/>
    </location>
</feature>
<gene>
    <name evidence="9" type="ORF">K432DRAFT_378977</name>
</gene>
<dbReference type="GO" id="GO:0016020">
    <property type="term" value="C:membrane"/>
    <property type="evidence" value="ECO:0007669"/>
    <property type="project" value="UniProtKB-SubCell"/>
</dbReference>
<dbReference type="GO" id="GO:0022857">
    <property type="term" value="F:transmembrane transporter activity"/>
    <property type="evidence" value="ECO:0007669"/>
    <property type="project" value="InterPro"/>
</dbReference>
<evidence type="ECO:0000313" key="10">
    <source>
        <dbReference type="Proteomes" id="UP000250266"/>
    </source>
</evidence>
<evidence type="ECO:0000256" key="2">
    <source>
        <dbReference type="ARBA" id="ARBA00022448"/>
    </source>
</evidence>
<feature type="compositionally biased region" description="Basic and acidic residues" evidence="6">
    <location>
        <begin position="1"/>
        <end position="11"/>
    </location>
</feature>
<evidence type="ECO:0000256" key="4">
    <source>
        <dbReference type="ARBA" id="ARBA00022989"/>
    </source>
</evidence>
<evidence type="ECO:0000256" key="1">
    <source>
        <dbReference type="ARBA" id="ARBA00004141"/>
    </source>
</evidence>
<feature type="transmembrane region" description="Helical" evidence="7">
    <location>
        <begin position="248"/>
        <end position="268"/>
    </location>
</feature>
<dbReference type="AlphaFoldDB" id="A0A8E2JJ76"/>
<keyword evidence="10" id="KW-1185">Reference proteome</keyword>
<evidence type="ECO:0000256" key="3">
    <source>
        <dbReference type="ARBA" id="ARBA00022692"/>
    </source>
</evidence>
<sequence>MTSPEPLRRPQEVSSPSTDDASTRLTPSSDSEEDNGLIASGDTYPGQSFRLKNLSTNSAGETGKRNAVGTAEQYDWQEEENNENTQFLYSSHQFSQTSSVQSYELYTTDEDRAVLKKLDRRLVMFMALLYLLSFLDRSNIGNSRIAGLEKDLNLSSRQYEWLLTAFYITYIVFEWMALMYRIIPPHIYISLCVLSWGLIASLQATSTSFGFLLILRALLGVSEAAFGPGVPFYLSFFFRRNELAFRTGLFISAAPLATSFASSLAWVITKLGQHGPLAPWRLLFLVEGFPSVLVAVWAWEFIPDSPGTAGFLSPRLRDVAVLRLREEKEAADEDGVDDSLEKHELTSEKKRGVNMKEILQALLDPKCYITALMFFSCNVAFSSLPVFLPTIIQDMGHSALTSQALSAPPYLFSFVLVILTAYLSDHLQSRSAFIILHAVLGASGYALIAFAGFRRWNPVWRYIGIYPAAAGFFSAITIIITWTINNQESDSKKGTGMAMLNIIGQCGPLVGTKLYPDTDAPYYIRGMAVCAGFMLAVGGLAFLLRIVLSRVNRQVKGSRKRERSEREDGVPLVSGGMAKTEKQEFLFML</sequence>
<organism evidence="9 10">
    <name type="scientific">Lepidopterella palustris CBS 459.81</name>
    <dbReference type="NCBI Taxonomy" id="1314670"/>
    <lineage>
        <taxon>Eukaryota</taxon>
        <taxon>Fungi</taxon>
        <taxon>Dikarya</taxon>
        <taxon>Ascomycota</taxon>
        <taxon>Pezizomycotina</taxon>
        <taxon>Dothideomycetes</taxon>
        <taxon>Pleosporomycetidae</taxon>
        <taxon>Mytilinidiales</taxon>
        <taxon>Argynnaceae</taxon>
        <taxon>Lepidopterella</taxon>
    </lineage>
</organism>
<keyword evidence="4 7" id="KW-1133">Transmembrane helix</keyword>
<proteinExistence type="predicted"/>
<dbReference type="SUPFAM" id="SSF103473">
    <property type="entry name" value="MFS general substrate transporter"/>
    <property type="match status" value="1"/>
</dbReference>
<dbReference type="Proteomes" id="UP000250266">
    <property type="component" value="Unassembled WGS sequence"/>
</dbReference>
<dbReference type="InterPro" id="IPR020846">
    <property type="entry name" value="MFS_dom"/>
</dbReference>
<reference evidence="9 10" key="1">
    <citation type="journal article" date="2016" name="Nat. Commun.">
        <title>Ectomycorrhizal ecology is imprinted in the genome of the dominant symbiotic fungus Cenococcum geophilum.</title>
        <authorList>
            <consortium name="DOE Joint Genome Institute"/>
            <person name="Peter M."/>
            <person name="Kohler A."/>
            <person name="Ohm R.A."/>
            <person name="Kuo A."/>
            <person name="Krutzmann J."/>
            <person name="Morin E."/>
            <person name="Arend M."/>
            <person name="Barry K.W."/>
            <person name="Binder M."/>
            <person name="Choi C."/>
            <person name="Clum A."/>
            <person name="Copeland A."/>
            <person name="Grisel N."/>
            <person name="Haridas S."/>
            <person name="Kipfer T."/>
            <person name="LaButti K."/>
            <person name="Lindquist E."/>
            <person name="Lipzen A."/>
            <person name="Maire R."/>
            <person name="Meier B."/>
            <person name="Mihaltcheva S."/>
            <person name="Molinier V."/>
            <person name="Murat C."/>
            <person name="Poggeler S."/>
            <person name="Quandt C.A."/>
            <person name="Sperisen C."/>
            <person name="Tritt A."/>
            <person name="Tisserant E."/>
            <person name="Crous P.W."/>
            <person name="Henrissat B."/>
            <person name="Nehls U."/>
            <person name="Egli S."/>
            <person name="Spatafora J.W."/>
            <person name="Grigoriev I.V."/>
            <person name="Martin F.M."/>
        </authorList>
    </citation>
    <scope>NUCLEOTIDE SEQUENCE [LARGE SCALE GENOMIC DNA]</scope>
    <source>
        <strain evidence="9 10">CBS 459.81</strain>
    </source>
</reference>
<name>A0A8E2JJ76_9PEZI</name>
<keyword evidence="3 7" id="KW-0812">Transmembrane</keyword>
<feature type="transmembrane region" description="Helical" evidence="7">
    <location>
        <begin position="459"/>
        <end position="484"/>
    </location>
</feature>
<keyword evidence="5 7" id="KW-0472">Membrane</keyword>
<dbReference type="Pfam" id="PF07690">
    <property type="entry name" value="MFS_1"/>
    <property type="match status" value="1"/>
</dbReference>
<evidence type="ECO:0000259" key="8">
    <source>
        <dbReference type="PROSITE" id="PS50850"/>
    </source>
</evidence>
<evidence type="ECO:0000313" key="9">
    <source>
        <dbReference type="EMBL" id="OCK84064.1"/>
    </source>
</evidence>
<feature type="region of interest" description="Disordered" evidence="6">
    <location>
        <begin position="1"/>
        <end position="67"/>
    </location>
</feature>
<dbReference type="PROSITE" id="PS50850">
    <property type="entry name" value="MFS"/>
    <property type="match status" value="1"/>
</dbReference>
<dbReference type="FunFam" id="1.20.1250.20:FF:000018">
    <property type="entry name" value="MFS transporter permease"/>
    <property type="match status" value="1"/>
</dbReference>
<feature type="transmembrane region" description="Helical" evidence="7">
    <location>
        <begin position="187"/>
        <end position="205"/>
    </location>
</feature>
<keyword evidence="2" id="KW-0813">Transport</keyword>
<feature type="transmembrane region" description="Helical" evidence="7">
    <location>
        <begin position="122"/>
        <end position="141"/>
    </location>
</feature>
<dbReference type="FunFam" id="1.20.1250.20:FF:000013">
    <property type="entry name" value="MFS general substrate transporter"/>
    <property type="match status" value="1"/>
</dbReference>
<feature type="compositionally biased region" description="Polar residues" evidence="6">
    <location>
        <begin position="12"/>
        <end position="29"/>
    </location>
</feature>
<evidence type="ECO:0000256" key="5">
    <source>
        <dbReference type="ARBA" id="ARBA00023136"/>
    </source>
</evidence>
<dbReference type="EMBL" id="KV744846">
    <property type="protein sequence ID" value="OCK84064.1"/>
    <property type="molecule type" value="Genomic_DNA"/>
</dbReference>
<evidence type="ECO:0000256" key="7">
    <source>
        <dbReference type="SAM" id="Phobius"/>
    </source>
</evidence>
<dbReference type="Gene3D" id="1.20.1250.20">
    <property type="entry name" value="MFS general substrate transporter like domains"/>
    <property type="match status" value="1"/>
</dbReference>
<dbReference type="InterPro" id="IPR011701">
    <property type="entry name" value="MFS"/>
</dbReference>
<feature type="transmembrane region" description="Helical" evidence="7">
    <location>
        <begin position="407"/>
        <end position="424"/>
    </location>
</feature>
<comment type="subcellular location">
    <subcellularLocation>
        <location evidence="1">Membrane</location>
        <topology evidence="1">Multi-pass membrane protein</topology>
    </subcellularLocation>
</comment>
<evidence type="ECO:0000256" key="6">
    <source>
        <dbReference type="SAM" id="MobiDB-lite"/>
    </source>
</evidence>
<feature type="transmembrane region" description="Helical" evidence="7">
    <location>
        <begin position="431"/>
        <end position="453"/>
    </location>
</feature>
<dbReference type="PANTHER" id="PTHR43791:SF27">
    <property type="entry name" value="TRANSPORTER, PUTATIVE (AFU_ORTHOLOGUE AFUA_2G15730)-RELATED"/>
    <property type="match status" value="1"/>
</dbReference>
<feature type="domain" description="Major facilitator superfamily (MFS) profile" evidence="8">
    <location>
        <begin position="122"/>
        <end position="556"/>
    </location>
</feature>
<dbReference type="InterPro" id="IPR036259">
    <property type="entry name" value="MFS_trans_sf"/>
</dbReference>
<feature type="transmembrane region" description="Helical" evidence="7">
    <location>
        <begin position="280"/>
        <end position="299"/>
    </location>
</feature>
<dbReference type="OrthoDB" id="2985014at2759"/>
<dbReference type="PANTHER" id="PTHR43791">
    <property type="entry name" value="PERMEASE-RELATED"/>
    <property type="match status" value="1"/>
</dbReference>
<feature type="transmembrane region" description="Helical" evidence="7">
    <location>
        <begin position="522"/>
        <end position="548"/>
    </location>
</feature>
<feature type="transmembrane region" description="Helical" evidence="7">
    <location>
        <begin position="367"/>
        <end position="387"/>
    </location>
</feature>
<protein>
    <submittedName>
        <fullName evidence="9">MFS transporter-like protein</fullName>
    </submittedName>
</protein>